<evidence type="ECO:0000256" key="8">
    <source>
        <dbReference type="SAM" id="Phobius"/>
    </source>
</evidence>
<name>A0ABY7DMK8_MYAAR</name>
<reference evidence="10" key="1">
    <citation type="submission" date="2022-11" db="EMBL/GenBank/DDBJ databases">
        <title>Centuries of genome instability and evolution in soft-shell clam transmissible cancer (bioRxiv).</title>
        <authorList>
            <person name="Hart S.F.M."/>
            <person name="Yonemitsu M.A."/>
            <person name="Giersch R.M."/>
            <person name="Beal B.F."/>
            <person name="Arriagada G."/>
            <person name="Davis B.W."/>
            <person name="Ostrander E.A."/>
            <person name="Goff S.P."/>
            <person name="Metzger M.J."/>
        </authorList>
    </citation>
    <scope>NUCLEOTIDE SEQUENCE</scope>
    <source>
        <strain evidence="10">MELC-2E11</strain>
        <tissue evidence="10">Siphon/mantle</tissue>
    </source>
</reference>
<evidence type="ECO:0000313" key="10">
    <source>
        <dbReference type="EMBL" id="WAQ97303.1"/>
    </source>
</evidence>
<dbReference type="Proteomes" id="UP001164746">
    <property type="component" value="Chromosome 2"/>
</dbReference>
<organism evidence="10 11">
    <name type="scientific">Mya arenaria</name>
    <name type="common">Soft-shell clam</name>
    <dbReference type="NCBI Taxonomy" id="6604"/>
    <lineage>
        <taxon>Eukaryota</taxon>
        <taxon>Metazoa</taxon>
        <taxon>Spiralia</taxon>
        <taxon>Lophotrochozoa</taxon>
        <taxon>Mollusca</taxon>
        <taxon>Bivalvia</taxon>
        <taxon>Autobranchia</taxon>
        <taxon>Heteroconchia</taxon>
        <taxon>Euheterodonta</taxon>
        <taxon>Imparidentia</taxon>
        <taxon>Neoheterodontei</taxon>
        <taxon>Myida</taxon>
        <taxon>Myoidea</taxon>
        <taxon>Myidae</taxon>
        <taxon>Mya</taxon>
    </lineage>
</organism>
<keyword evidence="5 6" id="KW-0472">Membrane</keyword>
<dbReference type="InterPro" id="IPR016579">
    <property type="entry name" value="Synaptogyrin"/>
</dbReference>
<evidence type="ECO:0000313" key="11">
    <source>
        <dbReference type="Proteomes" id="UP001164746"/>
    </source>
</evidence>
<feature type="transmembrane region" description="Helical" evidence="8">
    <location>
        <begin position="65"/>
        <end position="89"/>
    </location>
</feature>
<proteinExistence type="inferred from homology"/>
<keyword evidence="3 6" id="KW-0812">Transmembrane</keyword>
<dbReference type="EMBL" id="CP111013">
    <property type="protein sequence ID" value="WAQ97303.1"/>
    <property type="molecule type" value="Genomic_DNA"/>
</dbReference>
<evidence type="ECO:0000256" key="7">
    <source>
        <dbReference type="SAM" id="MobiDB-lite"/>
    </source>
</evidence>
<evidence type="ECO:0000256" key="2">
    <source>
        <dbReference type="ARBA" id="ARBA00010252"/>
    </source>
</evidence>
<evidence type="ECO:0000256" key="4">
    <source>
        <dbReference type="ARBA" id="ARBA00022989"/>
    </source>
</evidence>
<dbReference type="PANTHER" id="PTHR10838:SF20">
    <property type="entry name" value="SYNAPTOGYRIN"/>
    <property type="match status" value="1"/>
</dbReference>
<protein>
    <submittedName>
        <fullName evidence="10">SNG3-like protein</fullName>
    </submittedName>
</protein>
<comment type="subcellular location">
    <subcellularLocation>
        <location evidence="1">Membrane</location>
        <topology evidence="1">Multi-pass membrane protein</topology>
    </subcellularLocation>
</comment>
<keyword evidence="11" id="KW-1185">Reference proteome</keyword>
<keyword evidence="4 8" id="KW-1133">Transmembrane helix</keyword>
<gene>
    <name evidence="10" type="ORF">MAR_029993</name>
</gene>
<dbReference type="InterPro" id="IPR008253">
    <property type="entry name" value="Marvel"/>
</dbReference>
<evidence type="ECO:0000256" key="3">
    <source>
        <dbReference type="ARBA" id="ARBA00022692"/>
    </source>
</evidence>
<feature type="domain" description="MARVEL" evidence="9">
    <location>
        <begin position="24"/>
        <end position="174"/>
    </location>
</feature>
<sequence length="216" mass="23380">MSLPSQPQAYGAGMAGGSFDPVEFIKRPQVILRIVSWVFSIIVFGCISAGGYYDHMCQMNDSGACGFGVGIGVLAFLFCIGFLVIDALFDNMSSVQHRKYAVLADLGVSGLWAFFWFVGFCFMADMWRRSANENPAALAPNGHGKDNVQAAIAFSFFSIISWGTSDTLTTGYAGDQPQNQSSPYSSFPGSDASDPYQQPFSGQKSSDIPDYQPPTY</sequence>
<dbReference type="PIRSF" id="PIRSF011282">
    <property type="entry name" value="Synaptogyrin"/>
    <property type="match status" value="1"/>
</dbReference>
<feature type="transmembrane region" description="Helical" evidence="8">
    <location>
        <begin position="101"/>
        <end position="124"/>
    </location>
</feature>
<evidence type="ECO:0000259" key="9">
    <source>
        <dbReference type="PROSITE" id="PS51225"/>
    </source>
</evidence>
<dbReference type="Pfam" id="PF01284">
    <property type="entry name" value="MARVEL"/>
    <property type="match status" value="1"/>
</dbReference>
<evidence type="ECO:0000256" key="6">
    <source>
        <dbReference type="PROSITE-ProRule" id="PRU00581"/>
    </source>
</evidence>
<feature type="compositionally biased region" description="Polar residues" evidence="7">
    <location>
        <begin position="171"/>
        <end position="188"/>
    </location>
</feature>
<dbReference type="PANTHER" id="PTHR10838">
    <property type="entry name" value="SYNAPTOGYRIN"/>
    <property type="match status" value="1"/>
</dbReference>
<feature type="compositionally biased region" description="Polar residues" evidence="7">
    <location>
        <begin position="195"/>
        <end position="206"/>
    </location>
</feature>
<accession>A0ABY7DMK8</accession>
<feature type="region of interest" description="Disordered" evidence="7">
    <location>
        <begin position="171"/>
        <end position="216"/>
    </location>
</feature>
<evidence type="ECO:0000256" key="1">
    <source>
        <dbReference type="ARBA" id="ARBA00004141"/>
    </source>
</evidence>
<evidence type="ECO:0000256" key="5">
    <source>
        <dbReference type="ARBA" id="ARBA00023136"/>
    </source>
</evidence>
<feature type="transmembrane region" description="Helical" evidence="8">
    <location>
        <begin position="30"/>
        <end position="53"/>
    </location>
</feature>
<comment type="similarity">
    <text evidence="2">Belongs to the synaptogyrin family.</text>
</comment>
<dbReference type="PROSITE" id="PS51225">
    <property type="entry name" value="MARVEL"/>
    <property type="match status" value="1"/>
</dbReference>